<proteinExistence type="predicted"/>
<keyword evidence="3" id="KW-1185">Reference proteome</keyword>
<feature type="region of interest" description="Disordered" evidence="1">
    <location>
        <begin position="1"/>
        <end position="34"/>
    </location>
</feature>
<reference evidence="2" key="1">
    <citation type="submission" date="2022-06" db="EMBL/GenBank/DDBJ databases">
        <title>Complete genome sequence of Streptomyces nigrescens HEK616.</title>
        <authorList>
            <person name="Asamizu S."/>
            <person name="Onaka H."/>
        </authorList>
    </citation>
    <scope>NUCLEOTIDE SEQUENCE</scope>
    <source>
        <strain evidence="2">HEK616</strain>
    </source>
</reference>
<dbReference type="Proteomes" id="UP001059597">
    <property type="component" value="Chromosome"/>
</dbReference>
<organism evidence="2 3">
    <name type="scientific">Streptomyces nigrescens</name>
    <dbReference type="NCBI Taxonomy" id="1920"/>
    <lineage>
        <taxon>Bacteria</taxon>
        <taxon>Bacillati</taxon>
        <taxon>Actinomycetota</taxon>
        <taxon>Actinomycetes</taxon>
        <taxon>Kitasatosporales</taxon>
        <taxon>Streptomycetaceae</taxon>
        <taxon>Streptomyces</taxon>
    </lineage>
</organism>
<evidence type="ECO:0000256" key="1">
    <source>
        <dbReference type="SAM" id="MobiDB-lite"/>
    </source>
</evidence>
<evidence type="ECO:0000313" key="3">
    <source>
        <dbReference type="Proteomes" id="UP001059597"/>
    </source>
</evidence>
<evidence type="ECO:0000313" key="2">
    <source>
        <dbReference type="EMBL" id="BDM69343.1"/>
    </source>
</evidence>
<accession>A0ABN6QT70</accession>
<sequence length="60" mass="6431">MSPVRPALNPVVLSSAMTRHAATPEGEDHQVPPEPRQKLKLISAADFKRAVASKKPTSVS</sequence>
<protein>
    <submittedName>
        <fullName evidence="2">Uncharacterized protein</fullName>
    </submittedName>
</protein>
<gene>
    <name evidence="2" type="ORF">HEK616_28300</name>
</gene>
<dbReference type="EMBL" id="AP026073">
    <property type="protein sequence ID" value="BDM69343.1"/>
    <property type="molecule type" value="Genomic_DNA"/>
</dbReference>
<name>A0ABN6QT70_STRNI</name>